<keyword evidence="2" id="KW-1185">Reference proteome</keyword>
<dbReference type="EMBL" id="JH668450">
    <property type="protein sequence ID" value="KAG6453759.1"/>
    <property type="molecule type" value="Genomic_DNA"/>
</dbReference>
<sequence>MALDESVQLANILPADIYRKVCETLDMPIASSCYEADESIKVPLSRRMTKEPMLSYRKCIFIDRDMDSDTDVEICSSAAIAPYD</sequence>
<evidence type="ECO:0000313" key="2">
    <source>
        <dbReference type="Proteomes" id="UP000791440"/>
    </source>
</evidence>
<reference evidence="1" key="1">
    <citation type="journal article" date="2016" name="Insect Biochem. Mol. Biol.">
        <title>Multifaceted biological insights from a draft genome sequence of the tobacco hornworm moth, Manduca sexta.</title>
        <authorList>
            <person name="Kanost M.R."/>
            <person name="Arrese E.L."/>
            <person name="Cao X."/>
            <person name="Chen Y.R."/>
            <person name="Chellapilla S."/>
            <person name="Goldsmith M.R."/>
            <person name="Grosse-Wilde E."/>
            <person name="Heckel D.G."/>
            <person name="Herndon N."/>
            <person name="Jiang H."/>
            <person name="Papanicolaou A."/>
            <person name="Qu J."/>
            <person name="Soulages J.L."/>
            <person name="Vogel H."/>
            <person name="Walters J."/>
            <person name="Waterhouse R.M."/>
            <person name="Ahn S.J."/>
            <person name="Almeida F.C."/>
            <person name="An C."/>
            <person name="Aqrawi P."/>
            <person name="Bretschneider A."/>
            <person name="Bryant W.B."/>
            <person name="Bucks S."/>
            <person name="Chao H."/>
            <person name="Chevignon G."/>
            <person name="Christen J.M."/>
            <person name="Clarke D.F."/>
            <person name="Dittmer N.T."/>
            <person name="Ferguson L.C.F."/>
            <person name="Garavelou S."/>
            <person name="Gordon K.H.J."/>
            <person name="Gunaratna R.T."/>
            <person name="Han Y."/>
            <person name="Hauser F."/>
            <person name="He Y."/>
            <person name="Heidel-Fischer H."/>
            <person name="Hirsh A."/>
            <person name="Hu Y."/>
            <person name="Jiang H."/>
            <person name="Kalra D."/>
            <person name="Klinner C."/>
            <person name="Konig C."/>
            <person name="Kovar C."/>
            <person name="Kroll A.R."/>
            <person name="Kuwar S.S."/>
            <person name="Lee S.L."/>
            <person name="Lehman R."/>
            <person name="Li K."/>
            <person name="Li Z."/>
            <person name="Liang H."/>
            <person name="Lovelace S."/>
            <person name="Lu Z."/>
            <person name="Mansfield J.H."/>
            <person name="McCulloch K.J."/>
            <person name="Mathew T."/>
            <person name="Morton B."/>
            <person name="Muzny D.M."/>
            <person name="Neunemann D."/>
            <person name="Ongeri F."/>
            <person name="Pauchet Y."/>
            <person name="Pu L.L."/>
            <person name="Pyrousis I."/>
            <person name="Rao X.J."/>
            <person name="Redding A."/>
            <person name="Roesel C."/>
            <person name="Sanchez-Gracia A."/>
            <person name="Schaack S."/>
            <person name="Shukla A."/>
            <person name="Tetreau G."/>
            <person name="Wang Y."/>
            <person name="Xiong G.H."/>
            <person name="Traut W."/>
            <person name="Walsh T.K."/>
            <person name="Worley K.C."/>
            <person name="Wu D."/>
            <person name="Wu W."/>
            <person name="Wu Y.Q."/>
            <person name="Zhang X."/>
            <person name="Zou Z."/>
            <person name="Zucker H."/>
            <person name="Briscoe A.D."/>
            <person name="Burmester T."/>
            <person name="Clem R.J."/>
            <person name="Feyereisen R."/>
            <person name="Grimmelikhuijzen C.J.P."/>
            <person name="Hamodrakas S.J."/>
            <person name="Hansson B.S."/>
            <person name="Huguet E."/>
            <person name="Jermiin L.S."/>
            <person name="Lan Q."/>
            <person name="Lehman H.K."/>
            <person name="Lorenzen M."/>
            <person name="Merzendorfer H."/>
            <person name="Michalopoulos I."/>
            <person name="Morton D.B."/>
            <person name="Muthukrishnan S."/>
            <person name="Oakeshott J.G."/>
            <person name="Palmer W."/>
            <person name="Park Y."/>
            <person name="Passarelli A.L."/>
            <person name="Rozas J."/>
            <person name="Schwartz L.M."/>
            <person name="Smith W."/>
            <person name="Southgate A."/>
            <person name="Vilcinskas A."/>
            <person name="Vogt R."/>
            <person name="Wang P."/>
            <person name="Werren J."/>
            <person name="Yu X.Q."/>
            <person name="Zhou J.J."/>
            <person name="Brown S.J."/>
            <person name="Scherer S.E."/>
            <person name="Richards S."/>
            <person name="Blissard G.W."/>
        </authorList>
    </citation>
    <scope>NUCLEOTIDE SEQUENCE</scope>
</reference>
<protein>
    <submittedName>
        <fullName evidence="1">Uncharacterized protein</fullName>
    </submittedName>
</protein>
<accession>A0A921ZBB8</accession>
<proteinExistence type="predicted"/>
<gene>
    <name evidence="1" type="ORF">O3G_MSEX008337</name>
</gene>
<name>A0A921ZBB8_MANSE</name>
<dbReference type="Proteomes" id="UP000791440">
    <property type="component" value="Unassembled WGS sequence"/>
</dbReference>
<reference evidence="1" key="2">
    <citation type="submission" date="2020-12" db="EMBL/GenBank/DDBJ databases">
        <authorList>
            <person name="Kanost M."/>
        </authorList>
    </citation>
    <scope>NUCLEOTIDE SEQUENCE</scope>
</reference>
<dbReference type="AlphaFoldDB" id="A0A921ZBB8"/>
<evidence type="ECO:0000313" key="1">
    <source>
        <dbReference type="EMBL" id="KAG6453759.1"/>
    </source>
</evidence>
<comment type="caution">
    <text evidence="1">The sequence shown here is derived from an EMBL/GenBank/DDBJ whole genome shotgun (WGS) entry which is preliminary data.</text>
</comment>
<organism evidence="1 2">
    <name type="scientific">Manduca sexta</name>
    <name type="common">Tobacco hawkmoth</name>
    <name type="synonym">Tobacco hornworm</name>
    <dbReference type="NCBI Taxonomy" id="7130"/>
    <lineage>
        <taxon>Eukaryota</taxon>
        <taxon>Metazoa</taxon>
        <taxon>Ecdysozoa</taxon>
        <taxon>Arthropoda</taxon>
        <taxon>Hexapoda</taxon>
        <taxon>Insecta</taxon>
        <taxon>Pterygota</taxon>
        <taxon>Neoptera</taxon>
        <taxon>Endopterygota</taxon>
        <taxon>Lepidoptera</taxon>
        <taxon>Glossata</taxon>
        <taxon>Ditrysia</taxon>
        <taxon>Bombycoidea</taxon>
        <taxon>Sphingidae</taxon>
        <taxon>Sphinginae</taxon>
        <taxon>Sphingini</taxon>
        <taxon>Manduca</taxon>
    </lineage>
</organism>